<dbReference type="Proteomes" id="UP000651728">
    <property type="component" value="Unassembled WGS sequence"/>
</dbReference>
<accession>A0ABQ4FIF0</accession>
<name>A0ABQ4FIF0_9ACTN</name>
<evidence type="ECO:0000313" key="1">
    <source>
        <dbReference type="EMBL" id="GIH34585.1"/>
    </source>
</evidence>
<organism evidence="1 2">
    <name type="scientific">Microbispora amethystogenes</name>
    <dbReference type="NCBI Taxonomy" id="1427754"/>
    <lineage>
        <taxon>Bacteria</taxon>
        <taxon>Bacillati</taxon>
        <taxon>Actinomycetota</taxon>
        <taxon>Actinomycetes</taxon>
        <taxon>Streptosporangiales</taxon>
        <taxon>Streptosporangiaceae</taxon>
        <taxon>Microbispora</taxon>
    </lineage>
</organism>
<gene>
    <name evidence="1" type="ORF">Mam01_47490</name>
</gene>
<proteinExistence type="predicted"/>
<reference evidence="1 2" key="1">
    <citation type="submission" date="2021-01" db="EMBL/GenBank/DDBJ databases">
        <title>Whole genome shotgun sequence of Microbispora amethystogenes NBRC 101907.</title>
        <authorList>
            <person name="Komaki H."/>
            <person name="Tamura T."/>
        </authorList>
    </citation>
    <scope>NUCLEOTIDE SEQUENCE [LARGE SCALE GENOMIC DNA]</scope>
    <source>
        <strain evidence="1 2">NBRC 101907</strain>
    </source>
</reference>
<comment type="caution">
    <text evidence="1">The sequence shown here is derived from an EMBL/GenBank/DDBJ whole genome shotgun (WGS) entry which is preliminary data.</text>
</comment>
<sequence length="66" mass="7449">MAALRLLRGPERPTAIFEASGLTDRETHVFTPLIRWDQPFSRGGDRLPDVMRVAQHSVPSHNKESP</sequence>
<keyword evidence="2" id="KW-1185">Reference proteome</keyword>
<evidence type="ECO:0000313" key="2">
    <source>
        <dbReference type="Proteomes" id="UP000651728"/>
    </source>
</evidence>
<protein>
    <submittedName>
        <fullName evidence="1">Uncharacterized protein</fullName>
    </submittedName>
</protein>
<dbReference type="EMBL" id="BOOB01000037">
    <property type="protein sequence ID" value="GIH34585.1"/>
    <property type="molecule type" value="Genomic_DNA"/>
</dbReference>